<comment type="catalytic activity">
    <reaction evidence="12">
        <text>Ca(2+)(in) = Ca(2+)(out)</text>
        <dbReference type="Rhea" id="RHEA:29671"/>
        <dbReference type="ChEBI" id="CHEBI:29108"/>
    </reaction>
</comment>
<dbReference type="GO" id="GO:0072345">
    <property type="term" value="F:NAADP-sensitive calcium-release channel activity"/>
    <property type="evidence" value="ECO:0007669"/>
    <property type="project" value="TreeGrafter"/>
</dbReference>
<dbReference type="GO" id="GO:0005765">
    <property type="term" value="C:lysosomal membrane"/>
    <property type="evidence" value="ECO:0007669"/>
    <property type="project" value="TreeGrafter"/>
</dbReference>
<protein>
    <submittedName>
        <fullName evidence="17">Uncharacterized protein</fullName>
    </submittedName>
</protein>
<dbReference type="PANTHER" id="PTHR12127">
    <property type="entry name" value="MUCOLIPIN"/>
    <property type="match status" value="1"/>
</dbReference>
<evidence type="ECO:0000259" key="16">
    <source>
        <dbReference type="Pfam" id="PF21381"/>
    </source>
</evidence>
<dbReference type="GO" id="GO:0010008">
    <property type="term" value="C:endosome membrane"/>
    <property type="evidence" value="ECO:0007669"/>
    <property type="project" value="UniProtKB-SubCell"/>
</dbReference>
<sequence length="531" mass="61978">MEESEQLLTQRSEGKKPNGHCRWSTHSLDSKAVEDFRRRLKYFFMNPCEKYRAKGRKPWKLMLQIWKIVIITAQLVLFGLSNEMMATFKEDNLMTFEHLFLKGFKDHWRGNYALYTKADLYDHIYHVIDTYTNLQNLTLENLAYGKIDGKYTPLSVCQLLYKNSTVDPERDSFYIDPHIDEECISVFPPTSLDNTNLERNINFSVDFKRLVSVNINFTLKTINLQTVRHHELPDCYGFHIKIIFDNCAHSGKIKVGVKNDVQIHECKDYNVRASGKIDYPVLMFDSLVIFACFASLILCTRSIVKGIQLQFEFKIFFQTHFNKLVTWSERMEFVNGWYILINISDTLTITGSVIKIGIQTKFLTNYDVCSILLGTATMLVWIGVIRYLGYFKKYNILILTLRAAFPNVIRFCCCAAMIYLGYSFCGWIVLGPYHDKFRTFDKVTECLFALINGDDMFATFLNMRDKSYMVWLFSRIYLYTFTSLFIYMVLSLFIALITDTYETIKHHQKDSEPASLLHAFIEEGQNQPESG</sequence>
<evidence type="ECO:0000256" key="4">
    <source>
        <dbReference type="ARBA" id="ARBA00022475"/>
    </source>
</evidence>
<keyword evidence="3" id="KW-0813">Transport</keyword>
<feature type="transmembrane region" description="Helical" evidence="14">
    <location>
        <begin position="408"/>
        <end position="430"/>
    </location>
</feature>
<reference evidence="17" key="1">
    <citation type="submission" date="2025-08" db="UniProtKB">
        <authorList>
            <consortium name="Ensembl"/>
        </authorList>
    </citation>
    <scope>IDENTIFICATION</scope>
</reference>
<keyword evidence="9 14" id="KW-0472">Membrane</keyword>
<evidence type="ECO:0000256" key="7">
    <source>
        <dbReference type="ARBA" id="ARBA00022989"/>
    </source>
</evidence>
<feature type="transmembrane region" description="Helical" evidence="14">
    <location>
        <begin position="368"/>
        <end position="388"/>
    </location>
</feature>
<keyword evidence="5 14" id="KW-0812">Transmembrane</keyword>
<evidence type="ECO:0000256" key="14">
    <source>
        <dbReference type="SAM" id="Phobius"/>
    </source>
</evidence>
<keyword evidence="4" id="KW-1003">Cell membrane</keyword>
<organism evidence="17 18">
    <name type="scientific">Poecilia mexicana</name>
    <dbReference type="NCBI Taxonomy" id="48701"/>
    <lineage>
        <taxon>Eukaryota</taxon>
        <taxon>Metazoa</taxon>
        <taxon>Chordata</taxon>
        <taxon>Craniata</taxon>
        <taxon>Vertebrata</taxon>
        <taxon>Euteleostomi</taxon>
        <taxon>Actinopterygii</taxon>
        <taxon>Neopterygii</taxon>
        <taxon>Teleostei</taxon>
        <taxon>Neoteleostei</taxon>
        <taxon>Acanthomorphata</taxon>
        <taxon>Ovalentaria</taxon>
        <taxon>Atherinomorphae</taxon>
        <taxon>Cyprinodontiformes</taxon>
        <taxon>Poeciliidae</taxon>
        <taxon>Poeciliinae</taxon>
        <taxon>Poecilia</taxon>
    </lineage>
</organism>
<evidence type="ECO:0000259" key="15">
    <source>
        <dbReference type="Pfam" id="PF08016"/>
    </source>
</evidence>
<accession>A0A3B3Z2V7</accession>
<keyword evidence="8" id="KW-0406">Ion transport</keyword>
<evidence type="ECO:0000256" key="2">
    <source>
        <dbReference type="ARBA" id="ARBA00004651"/>
    </source>
</evidence>
<keyword evidence="18" id="KW-1185">Reference proteome</keyword>
<feature type="transmembrane region" description="Helical" evidence="14">
    <location>
        <begin position="282"/>
        <end position="304"/>
    </location>
</feature>
<evidence type="ECO:0000256" key="9">
    <source>
        <dbReference type="ARBA" id="ARBA00023136"/>
    </source>
</evidence>
<dbReference type="InterPro" id="IPR039031">
    <property type="entry name" value="Mucolipin"/>
</dbReference>
<name>A0A3B3Z2V7_9TELE</name>
<evidence type="ECO:0000256" key="8">
    <source>
        <dbReference type="ARBA" id="ARBA00023065"/>
    </source>
</evidence>
<dbReference type="Ensembl" id="ENSPMET00000034517.1">
    <property type="protein sequence ID" value="ENSPMEP00000033585.1"/>
    <property type="gene ID" value="ENSPMEG00000022185.1"/>
</dbReference>
<evidence type="ECO:0000256" key="11">
    <source>
        <dbReference type="ARBA" id="ARBA00023303"/>
    </source>
</evidence>
<dbReference type="AlphaFoldDB" id="A0A3B3Z2V7"/>
<dbReference type="FunFam" id="1.10.287.70:FF:000033">
    <property type="entry name" value="Mucolipin 1"/>
    <property type="match status" value="1"/>
</dbReference>
<evidence type="ECO:0000256" key="1">
    <source>
        <dbReference type="ARBA" id="ARBA00004337"/>
    </source>
</evidence>
<dbReference type="Pfam" id="PF08016">
    <property type="entry name" value="PKD_channel"/>
    <property type="match status" value="1"/>
</dbReference>
<keyword evidence="6" id="KW-0967">Endosome</keyword>
<evidence type="ECO:0000256" key="13">
    <source>
        <dbReference type="SAM" id="MobiDB-lite"/>
    </source>
</evidence>
<reference evidence="17" key="2">
    <citation type="submission" date="2025-09" db="UniProtKB">
        <authorList>
            <consortium name="Ensembl"/>
        </authorList>
    </citation>
    <scope>IDENTIFICATION</scope>
</reference>
<dbReference type="InterPro" id="IPR049134">
    <property type="entry name" value="MCLN_ECD"/>
</dbReference>
<proteinExistence type="predicted"/>
<dbReference type="STRING" id="48701.ENSPMEP00000033585"/>
<dbReference type="Proteomes" id="UP000261480">
    <property type="component" value="Unplaced"/>
</dbReference>
<dbReference type="GO" id="GO:0005886">
    <property type="term" value="C:plasma membrane"/>
    <property type="evidence" value="ECO:0007669"/>
    <property type="project" value="UniProtKB-SubCell"/>
</dbReference>
<evidence type="ECO:0000256" key="5">
    <source>
        <dbReference type="ARBA" id="ARBA00022692"/>
    </source>
</evidence>
<feature type="region of interest" description="Disordered" evidence="13">
    <location>
        <begin position="1"/>
        <end position="21"/>
    </location>
</feature>
<comment type="subcellular location">
    <subcellularLocation>
        <location evidence="2">Cell membrane</location>
        <topology evidence="2">Multi-pass membrane protein</topology>
    </subcellularLocation>
    <subcellularLocation>
        <location evidence="1">Endosome membrane</location>
        <topology evidence="1">Multi-pass membrane protein</topology>
    </subcellularLocation>
</comment>
<feature type="domain" description="Polycystin cation channel PKD1/PKD2" evidence="15">
    <location>
        <begin position="368"/>
        <end position="504"/>
    </location>
</feature>
<feature type="compositionally biased region" description="Polar residues" evidence="13">
    <location>
        <begin position="1"/>
        <end position="11"/>
    </location>
</feature>
<dbReference type="InterPro" id="IPR013122">
    <property type="entry name" value="PKD1_2_channel"/>
</dbReference>
<feature type="transmembrane region" description="Helical" evidence="14">
    <location>
        <begin position="337"/>
        <end position="356"/>
    </location>
</feature>
<keyword evidence="10" id="KW-1015">Disulfide bond</keyword>
<evidence type="ECO:0000256" key="6">
    <source>
        <dbReference type="ARBA" id="ARBA00022753"/>
    </source>
</evidence>
<keyword evidence="7 14" id="KW-1133">Transmembrane helix</keyword>
<dbReference type="Pfam" id="PF21381">
    <property type="entry name" value="MCLN_ECD"/>
    <property type="match status" value="1"/>
</dbReference>
<feature type="domain" description="Mucolipin extracytosolic" evidence="16">
    <location>
        <begin position="86"/>
        <end position="267"/>
    </location>
</feature>
<evidence type="ECO:0000256" key="10">
    <source>
        <dbReference type="ARBA" id="ARBA00023157"/>
    </source>
</evidence>
<evidence type="ECO:0000313" key="17">
    <source>
        <dbReference type="Ensembl" id="ENSPMEP00000033585.1"/>
    </source>
</evidence>
<evidence type="ECO:0000256" key="12">
    <source>
        <dbReference type="ARBA" id="ARBA00036634"/>
    </source>
</evidence>
<feature type="transmembrane region" description="Helical" evidence="14">
    <location>
        <begin position="476"/>
        <end position="497"/>
    </location>
</feature>
<keyword evidence="11" id="KW-0407">Ion channel</keyword>
<evidence type="ECO:0000313" key="18">
    <source>
        <dbReference type="Proteomes" id="UP000261480"/>
    </source>
</evidence>
<dbReference type="Gene3D" id="1.10.287.70">
    <property type="match status" value="1"/>
</dbReference>
<dbReference type="PANTHER" id="PTHR12127:SF23">
    <property type="entry name" value="MUCOLIPIN-3 ISOFORM X1"/>
    <property type="match status" value="1"/>
</dbReference>
<evidence type="ECO:0000256" key="3">
    <source>
        <dbReference type="ARBA" id="ARBA00022448"/>
    </source>
</evidence>